<feature type="non-terminal residue" evidence="1">
    <location>
        <position position="120"/>
    </location>
</feature>
<organism evidence="1">
    <name type="scientific">marine sediment metagenome</name>
    <dbReference type="NCBI Taxonomy" id="412755"/>
    <lineage>
        <taxon>unclassified sequences</taxon>
        <taxon>metagenomes</taxon>
        <taxon>ecological metagenomes</taxon>
    </lineage>
</organism>
<name>A0A0F9QDY7_9ZZZZ</name>
<reference evidence="1" key="1">
    <citation type="journal article" date="2015" name="Nature">
        <title>Complex archaea that bridge the gap between prokaryotes and eukaryotes.</title>
        <authorList>
            <person name="Spang A."/>
            <person name="Saw J.H."/>
            <person name="Jorgensen S.L."/>
            <person name="Zaremba-Niedzwiedzka K."/>
            <person name="Martijn J."/>
            <person name="Lind A.E."/>
            <person name="van Eijk R."/>
            <person name="Schleper C."/>
            <person name="Guy L."/>
            <person name="Ettema T.J."/>
        </authorList>
    </citation>
    <scope>NUCLEOTIDE SEQUENCE</scope>
</reference>
<dbReference type="AlphaFoldDB" id="A0A0F9QDY7"/>
<comment type="caution">
    <text evidence="1">The sequence shown here is derived from an EMBL/GenBank/DDBJ whole genome shotgun (WGS) entry which is preliminary data.</text>
</comment>
<sequence length="120" mass="13703">MSKLAKKDLQIMIDEKLGQLFFGDKKKNIRLLMLRPIDLIEFSEFAGTNADDILIWVGKSLGKGYIDNLFSKIDWSKETMETKKEVFLAILKALELMGYGHPSGTFKKDHILIEVEEPLA</sequence>
<gene>
    <name evidence="1" type="ORF">LCGC14_1026520</name>
</gene>
<accession>A0A0F9QDY7</accession>
<protein>
    <submittedName>
        <fullName evidence="1">Uncharacterized protein</fullName>
    </submittedName>
</protein>
<evidence type="ECO:0000313" key="1">
    <source>
        <dbReference type="EMBL" id="KKN11431.1"/>
    </source>
</evidence>
<proteinExistence type="predicted"/>
<dbReference type="EMBL" id="LAZR01004137">
    <property type="protein sequence ID" value="KKN11431.1"/>
    <property type="molecule type" value="Genomic_DNA"/>
</dbReference>